<proteinExistence type="inferred from homology"/>
<dbReference type="AlphaFoldDB" id="A0A941HRK0"/>
<evidence type="ECO:0000256" key="2">
    <source>
        <dbReference type="ARBA" id="ARBA00022679"/>
    </source>
</evidence>
<dbReference type="PANTHER" id="PTHR18895">
    <property type="entry name" value="HEMK METHYLTRANSFERASE"/>
    <property type="match status" value="1"/>
</dbReference>
<gene>
    <name evidence="5 8" type="primary">prmC</name>
    <name evidence="8" type="ORF">KCG48_10105</name>
</gene>
<evidence type="ECO:0000259" key="7">
    <source>
        <dbReference type="Pfam" id="PF17827"/>
    </source>
</evidence>
<sequence length="282" mass="31711">MKIKAALDEASLQLQKVSDTARLDARVLMKNVLGLSDLELLTRWEEELSKDEEHRFRNLWKERQSGKPVAYILGFKEFMGMTFRVTENTLIPRPDSEIVVEEALRLIREKHYETVLDLCCGSGALGLSIARILEFTNVTLSDINKEALKVTGENARNLGVESRVQCVESDLFLHLPQRFDLIISNPPYISAADMEELPRSVKAFEPELALYGGTSGLDFYQSITASAREHLQEGGAVVFEIGYDQRHEVEKMLTNHGFGEIKTIKDLSGKDRAVSAVLLPET</sequence>
<dbReference type="Gene3D" id="3.40.50.150">
    <property type="entry name" value="Vaccinia Virus protein VP39"/>
    <property type="match status" value="1"/>
</dbReference>
<dbReference type="InterPro" id="IPR007848">
    <property type="entry name" value="Small_mtfrase_dom"/>
</dbReference>
<comment type="similarity">
    <text evidence="5">Belongs to the protein N5-glutamine methyltransferase family. PrmC subfamily.</text>
</comment>
<dbReference type="SUPFAM" id="SSF53335">
    <property type="entry name" value="S-adenosyl-L-methionine-dependent methyltransferases"/>
    <property type="match status" value="1"/>
</dbReference>
<dbReference type="Gene3D" id="1.10.8.10">
    <property type="entry name" value="DNA helicase RuvA subunit, C-terminal domain"/>
    <property type="match status" value="1"/>
</dbReference>
<feature type="domain" description="Release factor glutamine methyltransferase N-terminal" evidence="7">
    <location>
        <begin position="6"/>
        <end position="74"/>
    </location>
</feature>
<dbReference type="InterPro" id="IPR002052">
    <property type="entry name" value="DNA_methylase_N6_adenine_CS"/>
</dbReference>
<feature type="domain" description="Methyltransferase small" evidence="6">
    <location>
        <begin position="107"/>
        <end position="193"/>
    </location>
</feature>
<dbReference type="CDD" id="cd02440">
    <property type="entry name" value="AdoMet_MTases"/>
    <property type="match status" value="1"/>
</dbReference>
<dbReference type="RefSeq" id="WP_211802000.1">
    <property type="nucleotide sequence ID" value="NZ_JAGSCS010000013.1"/>
</dbReference>
<dbReference type="GO" id="GO:0102559">
    <property type="term" value="F:peptide chain release factor N(5)-glutamine methyltransferase activity"/>
    <property type="evidence" value="ECO:0007669"/>
    <property type="project" value="UniProtKB-EC"/>
</dbReference>
<evidence type="ECO:0000256" key="5">
    <source>
        <dbReference type="HAMAP-Rule" id="MF_02126"/>
    </source>
</evidence>
<dbReference type="InterPro" id="IPR040758">
    <property type="entry name" value="PrmC_N"/>
</dbReference>
<dbReference type="NCBIfam" id="TIGR00536">
    <property type="entry name" value="hemK_fam"/>
    <property type="match status" value="1"/>
</dbReference>
<name>A0A941HRK0_9CLOT</name>
<keyword evidence="2 5" id="KW-0808">Transferase</keyword>
<dbReference type="Pfam" id="PF17827">
    <property type="entry name" value="PrmC_N"/>
    <property type="match status" value="1"/>
</dbReference>
<dbReference type="EC" id="2.1.1.297" evidence="5"/>
<evidence type="ECO:0000259" key="6">
    <source>
        <dbReference type="Pfam" id="PF05175"/>
    </source>
</evidence>
<dbReference type="Proteomes" id="UP000675379">
    <property type="component" value="Unassembled WGS sequence"/>
</dbReference>
<dbReference type="NCBIfam" id="TIGR03534">
    <property type="entry name" value="RF_mod_PrmC"/>
    <property type="match status" value="1"/>
</dbReference>
<evidence type="ECO:0000313" key="9">
    <source>
        <dbReference type="Proteomes" id="UP000675379"/>
    </source>
</evidence>
<dbReference type="PANTHER" id="PTHR18895:SF74">
    <property type="entry name" value="MTRF1L RELEASE FACTOR GLUTAMINE METHYLTRANSFERASE"/>
    <property type="match status" value="1"/>
</dbReference>
<keyword evidence="3 5" id="KW-0949">S-adenosyl-L-methionine</keyword>
<protein>
    <recommendedName>
        <fullName evidence="5">Release factor glutamine methyltransferase</fullName>
        <shortName evidence="5">RF MTase</shortName>
        <ecNumber evidence="5">2.1.1.297</ecNumber>
    </recommendedName>
    <alternativeName>
        <fullName evidence="5">N5-glutamine methyltransferase PrmC</fullName>
    </alternativeName>
    <alternativeName>
        <fullName evidence="5">Protein-(glutamine-N5) MTase PrmC</fullName>
    </alternativeName>
    <alternativeName>
        <fullName evidence="5">Protein-glutamine N-methyltransferase PrmC</fullName>
    </alternativeName>
</protein>
<dbReference type="PROSITE" id="PS00092">
    <property type="entry name" value="N6_MTASE"/>
    <property type="match status" value="1"/>
</dbReference>
<dbReference type="InterPro" id="IPR019874">
    <property type="entry name" value="RF_methyltr_PrmC"/>
</dbReference>
<evidence type="ECO:0000313" key="8">
    <source>
        <dbReference type="EMBL" id="MBR0576688.1"/>
    </source>
</evidence>
<feature type="binding site" evidence="5">
    <location>
        <position position="142"/>
    </location>
    <ligand>
        <name>S-adenosyl-L-methionine</name>
        <dbReference type="ChEBI" id="CHEBI:59789"/>
    </ligand>
</feature>
<dbReference type="InterPro" id="IPR029063">
    <property type="entry name" value="SAM-dependent_MTases_sf"/>
</dbReference>
<evidence type="ECO:0000256" key="1">
    <source>
        <dbReference type="ARBA" id="ARBA00022603"/>
    </source>
</evidence>
<keyword evidence="1 5" id="KW-0489">Methyltransferase</keyword>
<reference evidence="8" key="1">
    <citation type="submission" date="2021-04" db="EMBL/GenBank/DDBJ databases">
        <title>Proteiniclasticum sedimins sp. nov., an obligate anaerobic bacterium isolated from anaerobic sludge.</title>
        <authorList>
            <person name="Liu J."/>
        </authorList>
    </citation>
    <scope>NUCLEOTIDE SEQUENCE</scope>
    <source>
        <strain evidence="8">BAD-10</strain>
    </source>
</reference>
<feature type="binding site" evidence="5">
    <location>
        <begin position="185"/>
        <end position="188"/>
    </location>
    <ligand>
        <name>substrate</name>
    </ligand>
</feature>
<dbReference type="EMBL" id="JAGSCS010000013">
    <property type="protein sequence ID" value="MBR0576688.1"/>
    <property type="molecule type" value="Genomic_DNA"/>
</dbReference>
<keyword evidence="9" id="KW-1185">Reference proteome</keyword>
<comment type="catalytic activity">
    <reaction evidence="4 5">
        <text>L-glutaminyl-[peptide chain release factor] + S-adenosyl-L-methionine = N(5)-methyl-L-glutaminyl-[peptide chain release factor] + S-adenosyl-L-homocysteine + H(+)</text>
        <dbReference type="Rhea" id="RHEA:42896"/>
        <dbReference type="Rhea" id="RHEA-COMP:10271"/>
        <dbReference type="Rhea" id="RHEA-COMP:10272"/>
        <dbReference type="ChEBI" id="CHEBI:15378"/>
        <dbReference type="ChEBI" id="CHEBI:30011"/>
        <dbReference type="ChEBI" id="CHEBI:57856"/>
        <dbReference type="ChEBI" id="CHEBI:59789"/>
        <dbReference type="ChEBI" id="CHEBI:61891"/>
        <dbReference type="EC" id="2.1.1.297"/>
    </reaction>
</comment>
<dbReference type="InterPro" id="IPR050320">
    <property type="entry name" value="N5-glutamine_MTase"/>
</dbReference>
<dbReference type="HAMAP" id="MF_02126">
    <property type="entry name" value="RF_methyltr_PrmC"/>
    <property type="match status" value="1"/>
</dbReference>
<evidence type="ECO:0000256" key="3">
    <source>
        <dbReference type="ARBA" id="ARBA00022691"/>
    </source>
</evidence>
<comment type="caution">
    <text evidence="8">The sequence shown here is derived from an EMBL/GenBank/DDBJ whole genome shotgun (WGS) entry which is preliminary data.</text>
</comment>
<dbReference type="InterPro" id="IPR004556">
    <property type="entry name" value="HemK-like"/>
</dbReference>
<dbReference type="GO" id="GO:0003676">
    <property type="term" value="F:nucleic acid binding"/>
    <property type="evidence" value="ECO:0007669"/>
    <property type="project" value="InterPro"/>
</dbReference>
<evidence type="ECO:0000256" key="4">
    <source>
        <dbReference type="ARBA" id="ARBA00048391"/>
    </source>
</evidence>
<comment type="function">
    <text evidence="5">Methylates the class 1 translation termination release factors RF1/PrfA and RF2/PrfB on the glutamine residue of the universally conserved GGQ motif.</text>
</comment>
<feature type="binding site" evidence="5">
    <location>
        <position position="185"/>
    </location>
    <ligand>
        <name>S-adenosyl-L-methionine</name>
        <dbReference type="ChEBI" id="CHEBI:59789"/>
    </ligand>
</feature>
<comment type="caution">
    <text evidence="5">Lacks conserved residue(s) required for the propagation of feature annotation.</text>
</comment>
<organism evidence="8 9">
    <name type="scientific">Proteiniclasticum sediminis</name>
    <dbReference type="NCBI Taxonomy" id="2804028"/>
    <lineage>
        <taxon>Bacteria</taxon>
        <taxon>Bacillati</taxon>
        <taxon>Bacillota</taxon>
        <taxon>Clostridia</taxon>
        <taxon>Eubacteriales</taxon>
        <taxon>Clostridiaceae</taxon>
        <taxon>Proteiniclasticum</taxon>
    </lineage>
</organism>
<accession>A0A941HRK0</accession>
<dbReference type="Pfam" id="PF05175">
    <property type="entry name" value="MTS"/>
    <property type="match status" value="1"/>
</dbReference>
<dbReference type="GO" id="GO:0032259">
    <property type="term" value="P:methylation"/>
    <property type="evidence" value="ECO:0007669"/>
    <property type="project" value="UniProtKB-KW"/>
</dbReference>